<dbReference type="EMBL" id="PFAQ01000017">
    <property type="protein sequence ID" value="PIT95149.1"/>
    <property type="molecule type" value="Genomic_DNA"/>
</dbReference>
<accession>A0A2M6WQS3</accession>
<dbReference type="Gene3D" id="3.30.1370.110">
    <property type="match status" value="1"/>
</dbReference>
<organism evidence="2 3">
    <name type="scientific">Candidatus Falkowbacteria bacterium CG10_big_fil_rev_8_21_14_0_10_39_9</name>
    <dbReference type="NCBI Taxonomy" id="1974566"/>
    <lineage>
        <taxon>Bacteria</taxon>
        <taxon>Candidatus Falkowiibacteriota</taxon>
    </lineage>
</organism>
<feature type="domain" description="Smr" evidence="1">
    <location>
        <begin position="22"/>
        <end position="101"/>
    </location>
</feature>
<dbReference type="PROSITE" id="PS50828">
    <property type="entry name" value="SMR"/>
    <property type="match status" value="1"/>
</dbReference>
<name>A0A2M6WQS3_9BACT</name>
<dbReference type="SUPFAM" id="SSF160443">
    <property type="entry name" value="SMR domain-like"/>
    <property type="match status" value="1"/>
</dbReference>
<evidence type="ECO:0000313" key="3">
    <source>
        <dbReference type="Proteomes" id="UP000228900"/>
    </source>
</evidence>
<dbReference type="PANTHER" id="PTHR35562:SF2">
    <property type="entry name" value="DNA ENDONUCLEASE SMRA-RELATED"/>
    <property type="match status" value="1"/>
</dbReference>
<dbReference type="Pfam" id="PF01713">
    <property type="entry name" value="Smr"/>
    <property type="match status" value="1"/>
</dbReference>
<evidence type="ECO:0000313" key="2">
    <source>
        <dbReference type="EMBL" id="PIT95149.1"/>
    </source>
</evidence>
<evidence type="ECO:0000259" key="1">
    <source>
        <dbReference type="PROSITE" id="PS50828"/>
    </source>
</evidence>
<dbReference type="InterPro" id="IPR036063">
    <property type="entry name" value="Smr_dom_sf"/>
</dbReference>
<gene>
    <name evidence="2" type="ORF">COT98_00980</name>
</gene>
<comment type="caution">
    <text evidence="2">The sequence shown here is derived from an EMBL/GenBank/DDBJ whole genome shotgun (WGS) entry which is preliminary data.</text>
</comment>
<dbReference type="SMART" id="SM00463">
    <property type="entry name" value="SMR"/>
    <property type="match status" value="1"/>
</dbReference>
<reference evidence="3" key="1">
    <citation type="submission" date="2017-09" db="EMBL/GenBank/DDBJ databases">
        <title>Depth-based differentiation of microbial function through sediment-hosted aquifers and enrichment of novel symbionts in the deep terrestrial subsurface.</title>
        <authorList>
            <person name="Probst A.J."/>
            <person name="Ladd B."/>
            <person name="Jarett J.K."/>
            <person name="Geller-Mcgrath D.E."/>
            <person name="Sieber C.M.K."/>
            <person name="Emerson J.B."/>
            <person name="Anantharaman K."/>
            <person name="Thomas B.C."/>
            <person name="Malmstrom R."/>
            <person name="Stieglmeier M."/>
            <person name="Klingl A."/>
            <person name="Woyke T."/>
            <person name="Ryan C.M."/>
            <person name="Banfield J.F."/>
        </authorList>
    </citation>
    <scope>NUCLEOTIDE SEQUENCE [LARGE SCALE GENOMIC DNA]</scope>
</reference>
<sequence length="102" mass="11564">MKGHKIRLPKRNKYQKMVEATLDLHGLYQAEAEEAVVNFLNETKNRGCRLVRIIPGKGIHSVDGYGVLNDLVRRLLQEWGYKFNSAKINDGGEGALDINLEK</sequence>
<dbReference type="Proteomes" id="UP000228900">
    <property type="component" value="Unassembled WGS sequence"/>
</dbReference>
<proteinExistence type="predicted"/>
<dbReference type="AlphaFoldDB" id="A0A2M6WQS3"/>
<dbReference type="InterPro" id="IPR002625">
    <property type="entry name" value="Smr_dom"/>
</dbReference>
<dbReference type="PANTHER" id="PTHR35562">
    <property type="entry name" value="DNA ENDONUCLEASE SMRA-RELATED"/>
    <property type="match status" value="1"/>
</dbReference>
<protein>
    <recommendedName>
        <fullName evidence="1">Smr domain-containing protein</fullName>
    </recommendedName>
</protein>